<name>A0A1H8D122_9BACT</name>
<proteinExistence type="predicted"/>
<evidence type="ECO:0000313" key="3">
    <source>
        <dbReference type="Proteomes" id="UP000198984"/>
    </source>
</evidence>
<dbReference type="Proteomes" id="UP000198984">
    <property type="component" value="Unassembled WGS sequence"/>
</dbReference>
<protein>
    <submittedName>
        <fullName evidence="2">Glucose/arabinose dehydrogenase, beta-propeller fold</fullName>
    </submittedName>
</protein>
<reference evidence="2 3" key="1">
    <citation type="submission" date="2016-10" db="EMBL/GenBank/DDBJ databases">
        <authorList>
            <person name="de Groot N.N."/>
        </authorList>
    </citation>
    <scope>NUCLEOTIDE SEQUENCE [LARGE SCALE GENOMIC DNA]</scope>
    <source>
        <strain evidence="2 3">DSM 21039</strain>
    </source>
</reference>
<gene>
    <name evidence="2" type="ORF">SAMN04488505_107287</name>
</gene>
<dbReference type="Pfam" id="PF07995">
    <property type="entry name" value="GSDH"/>
    <property type="match status" value="1"/>
</dbReference>
<dbReference type="InterPro" id="IPR011041">
    <property type="entry name" value="Quinoprot_gluc/sorb_DH_b-prop"/>
</dbReference>
<accession>A0A1H8D122</accession>
<dbReference type="PANTHER" id="PTHR19328:SF13">
    <property type="entry name" value="HIPL1 PROTEIN"/>
    <property type="match status" value="1"/>
</dbReference>
<organism evidence="2 3">
    <name type="scientific">Chitinophaga rupis</name>
    <dbReference type="NCBI Taxonomy" id="573321"/>
    <lineage>
        <taxon>Bacteria</taxon>
        <taxon>Pseudomonadati</taxon>
        <taxon>Bacteroidota</taxon>
        <taxon>Chitinophagia</taxon>
        <taxon>Chitinophagales</taxon>
        <taxon>Chitinophagaceae</taxon>
        <taxon>Chitinophaga</taxon>
    </lineage>
</organism>
<sequence>MKHSVVLILGIITLSLLSVTCKKKSTTPRPEGDDWPSDSVRMVAQQLNFPWEILWGPDNYIWMTERGGRISRIEPKTGAVQPLLTINDVKTDGEGGLLGMTLHPNFPQQPYLYVVYNYDQSGNYREKVVRYSYTNNTLNSPQVLLSNIQAAGIHNGARLLISPDNKLWITTGDASNSANAQNTGIPNGKVLRINLDGSIPADNPFANNPVWSYGHRNPQGLVWAHDRLYTAEHGANIEDEVNIIEKQRNYGWPAVEGPCDQGAEQNFCSTNNVPAPIWSSGSSTVATSGMEYYNNSRIPEWGNSLLVATLKSQRLYQLKLSADGKQVTSSRTWFVNAFGRLRDVCVSPAGRVYLCTSNGGNNDKVVEISGL</sequence>
<dbReference type="EMBL" id="FOBB01000007">
    <property type="protein sequence ID" value="SEN00915.1"/>
    <property type="molecule type" value="Genomic_DNA"/>
</dbReference>
<dbReference type="InterPro" id="IPR012938">
    <property type="entry name" value="Glc/Sorbosone_DH"/>
</dbReference>
<dbReference type="PANTHER" id="PTHR19328">
    <property type="entry name" value="HEDGEHOG-INTERACTING PROTEIN"/>
    <property type="match status" value="1"/>
</dbReference>
<evidence type="ECO:0000259" key="1">
    <source>
        <dbReference type="Pfam" id="PF07995"/>
    </source>
</evidence>
<dbReference type="SUPFAM" id="SSF50952">
    <property type="entry name" value="Soluble quinoprotein glucose dehydrogenase"/>
    <property type="match status" value="1"/>
</dbReference>
<dbReference type="AlphaFoldDB" id="A0A1H8D122"/>
<dbReference type="RefSeq" id="WP_089918373.1">
    <property type="nucleotide sequence ID" value="NZ_FOBB01000007.1"/>
</dbReference>
<feature type="domain" description="Glucose/Sorbosone dehydrogenase" evidence="1">
    <location>
        <begin position="47"/>
        <end position="359"/>
    </location>
</feature>
<dbReference type="OrthoDB" id="9770043at2"/>
<dbReference type="Gene3D" id="2.120.10.30">
    <property type="entry name" value="TolB, C-terminal domain"/>
    <property type="match status" value="1"/>
</dbReference>
<evidence type="ECO:0000313" key="2">
    <source>
        <dbReference type="EMBL" id="SEN00915.1"/>
    </source>
</evidence>
<dbReference type="STRING" id="573321.SAMN04488505_107287"/>
<dbReference type="InterPro" id="IPR011042">
    <property type="entry name" value="6-blade_b-propeller_TolB-like"/>
</dbReference>
<keyword evidence="3" id="KW-1185">Reference proteome</keyword>